<dbReference type="Proteomes" id="UP000019146">
    <property type="component" value="Chromosome 2"/>
</dbReference>
<evidence type="ECO:0000313" key="1">
    <source>
        <dbReference type="EMBL" id="ALL67868.1"/>
    </source>
</evidence>
<accession>A0A0P0RH55</accession>
<evidence type="ECO:0000313" key="2">
    <source>
        <dbReference type="Proteomes" id="UP000019146"/>
    </source>
</evidence>
<protein>
    <submittedName>
        <fullName evidence="1">Uncharacterized protein</fullName>
    </submittedName>
</protein>
<name>A0A0P0RH55_9BURK</name>
<reference evidence="1 2" key="1">
    <citation type="journal article" date="2014" name="Genome Announc.">
        <title>Draft Genome Sequence of the Haloacid-Degrading Burkholderia caribensis Strain MBA4.</title>
        <authorList>
            <person name="Pan Y."/>
            <person name="Kong K.F."/>
            <person name="Tsang J.S."/>
        </authorList>
    </citation>
    <scope>NUCLEOTIDE SEQUENCE [LARGE SCALE GENOMIC DNA]</scope>
    <source>
        <strain evidence="1 2">MBA4</strain>
    </source>
</reference>
<sequence length="50" mass="6109">MKVRNDTQQMLSRKEFLKERRVAVDMDCWMKRFIEHTTAGKVNRGNPYRH</sequence>
<gene>
    <name evidence="1" type="ORF">K788_0001016</name>
</gene>
<organism evidence="1 2">
    <name type="scientific">Paraburkholderia caribensis MBA4</name>
    <dbReference type="NCBI Taxonomy" id="1323664"/>
    <lineage>
        <taxon>Bacteria</taxon>
        <taxon>Pseudomonadati</taxon>
        <taxon>Pseudomonadota</taxon>
        <taxon>Betaproteobacteria</taxon>
        <taxon>Burkholderiales</taxon>
        <taxon>Burkholderiaceae</taxon>
        <taxon>Paraburkholderia</taxon>
    </lineage>
</organism>
<dbReference type="EMBL" id="CP012747">
    <property type="protein sequence ID" value="ALL67868.1"/>
    <property type="molecule type" value="Genomic_DNA"/>
</dbReference>
<proteinExistence type="predicted"/>
<dbReference type="KEGG" id="bcai:K788_0001016"/>
<dbReference type="AlphaFoldDB" id="A0A0P0RH55"/>